<dbReference type="GO" id="GO:0046914">
    <property type="term" value="F:transition metal ion binding"/>
    <property type="evidence" value="ECO:0007669"/>
    <property type="project" value="InterPro"/>
</dbReference>
<gene>
    <name evidence="3" type="ORF">AAIA72_15760</name>
</gene>
<dbReference type="PANTHER" id="PTHR42954:SF2">
    <property type="entry name" value="FE(2+) TRANSPORT PROTEIN A"/>
    <property type="match status" value="1"/>
</dbReference>
<protein>
    <submittedName>
        <fullName evidence="3">FeoA family protein</fullName>
    </submittedName>
</protein>
<evidence type="ECO:0000259" key="2">
    <source>
        <dbReference type="SMART" id="SM00899"/>
    </source>
</evidence>
<evidence type="ECO:0000256" key="1">
    <source>
        <dbReference type="ARBA" id="ARBA00023004"/>
    </source>
</evidence>
<dbReference type="InterPro" id="IPR038157">
    <property type="entry name" value="FeoA_core_dom"/>
</dbReference>
<organism evidence="3">
    <name type="scientific">Thermohahella caldifontis</name>
    <dbReference type="NCBI Taxonomy" id="3142973"/>
    <lineage>
        <taxon>Bacteria</taxon>
        <taxon>Pseudomonadati</taxon>
        <taxon>Pseudomonadota</taxon>
        <taxon>Gammaproteobacteria</taxon>
        <taxon>Oceanospirillales</taxon>
        <taxon>Hahellaceae</taxon>
        <taxon>Thermohahella</taxon>
    </lineage>
</organism>
<accession>A0AB39UV94</accession>
<keyword evidence="1" id="KW-0408">Iron</keyword>
<dbReference type="SUPFAM" id="SSF50037">
    <property type="entry name" value="C-terminal domain of transcriptional repressors"/>
    <property type="match status" value="1"/>
</dbReference>
<proteinExistence type="predicted"/>
<reference evidence="3" key="1">
    <citation type="submission" date="2024-05" db="EMBL/GenBank/DDBJ databases">
        <title>Genome sequencing of novel strain.</title>
        <authorList>
            <person name="Ganbat D."/>
            <person name="Ganbat S."/>
            <person name="Lee S.-J."/>
        </authorList>
    </citation>
    <scope>NUCLEOTIDE SEQUENCE</scope>
    <source>
        <strain evidence="3">SMD15-11</strain>
    </source>
</reference>
<dbReference type="EMBL" id="CP154858">
    <property type="protein sequence ID" value="XDT72232.1"/>
    <property type="molecule type" value="Genomic_DNA"/>
</dbReference>
<dbReference type="InterPro" id="IPR007167">
    <property type="entry name" value="Fe-transptr_FeoA-like"/>
</dbReference>
<dbReference type="Pfam" id="PF04023">
    <property type="entry name" value="FeoA"/>
    <property type="match status" value="1"/>
</dbReference>
<name>A0AB39UV94_9GAMM</name>
<dbReference type="InterPro" id="IPR052713">
    <property type="entry name" value="FeoA"/>
</dbReference>
<dbReference type="SMART" id="SM00899">
    <property type="entry name" value="FeoA"/>
    <property type="match status" value="1"/>
</dbReference>
<dbReference type="PANTHER" id="PTHR42954">
    <property type="entry name" value="FE(2+) TRANSPORT PROTEIN A"/>
    <property type="match status" value="1"/>
</dbReference>
<feature type="domain" description="Ferrous iron transporter FeoA-like" evidence="2">
    <location>
        <begin position="2"/>
        <end position="75"/>
    </location>
</feature>
<sequence length="78" mass="8616">MTSTIRLKPRTRWRVIHMAGLPPALGKRMQTLGLLPGTTLELVRCAPLGDPWVVRVRGALFSLRGEDLKKLVVEAVDG</sequence>
<dbReference type="Gene3D" id="2.30.30.90">
    <property type="match status" value="1"/>
</dbReference>
<dbReference type="InterPro" id="IPR008988">
    <property type="entry name" value="Transcriptional_repressor_C"/>
</dbReference>
<dbReference type="KEGG" id="tcd:AAIA72_15760"/>
<dbReference type="AlphaFoldDB" id="A0AB39UV94"/>
<dbReference type="RefSeq" id="WP_369601244.1">
    <property type="nucleotide sequence ID" value="NZ_CP154858.1"/>
</dbReference>
<evidence type="ECO:0000313" key="3">
    <source>
        <dbReference type="EMBL" id="XDT72232.1"/>
    </source>
</evidence>